<dbReference type="InterPro" id="IPR014756">
    <property type="entry name" value="Ig_E-set"/>
</dbReference>
<dbReference type="Gene3D" id="2.60.40.10">
    <property type="entry name" value="Immunoglobulins"/>
    <property type="match status" value="1"/>
</dbReference>
<accession>A0A2D0NGA7</accession>
<dbReference type="SUPFAM" id="SSF81296">
    <property type="entry name" value="E set domains"/>
    <property type="match status" value="1"/>
</dbReference>
<evidence type="ECO:0000313" key="1">
    <source>
        <dbReference type="EMBL" id="PHN07448.1"/>
    </source>
</evidence>
<dbReference type="Gene3D" id="3.40.50.1820">
    <property type="entry name" value="alpha/beta hydrolase"/>
    <property type="match status" value="1"/>
</dbReference>
<evidence type="ECO:0008006" key="3">
    <source>
        <dbReference type="Google" id="ProtNLM"/>
    </source>
</evidence>
<keyword evidence="2" id="KW-1185">Reference proteome</keyword>
<proteinExistence type="predicted"/>
<name>A0A2D0NGA7_FLAN2</name>
<evidence type="ECO:0000313" key="2">
    <source>
        <dbReference type="Proteomes" id="UP000223913"/>
    </source>
</evidence>
<gene>
    <name evidence="1" type="ORF">CRP01_06940</name>
</gene>
<organism evidence="1 2">
    <name type="scientific">Flavilitoribacter nigricans (strain ATCC 23147 / DSM 23189 / NBRC 102662 / NCIMB 1420 / SS-2)</name>
    <name type="common">Lewinella nigricans</name>
    <dbReference type="NCBI Taxonomy" id="1122177"/>
    <lineage>
        <taxon>Bacteria</taxon>
        <taxon>Pseudomonadati</taxon>
        <taxon>Bacteroidota</taxon>
        <taxon>Saprospiria</taxon>
        <taxon>Saprospirales</taxon>
        <taxon>Lewinellaceae</taxon>
        <taxon>Flavilitoribacter</taxon>
    </lineage>
</organism>
<dbReference type="InterPro" id="IPR050583">
    <property type="entry name" value="Mycobacterial_A85_antigen"/>
</dbReference>
<sequence>MRTASCFLFELETSVEEGDHAIYLAGNFNDWHIHDERFQLTRTAPGHFELCIPLEELPPVLEYKYHRGSWDEVELDQYGNEVSNRMVTTEEGHRRDIVVRWKTSGRTYPLEFLPRIQVISDAFEIPQLIKTRRIAALLPYDYDTSDKRYPVLYLQDGQNLFDDYAPFGSWGVDKKLAIMAERGTHELIIIAIDHAEDERIEEFTPSYRTRLGVGQGKKYVSFLADTLKPYVDSHFRTLPERENTGIGGSSMGGLISIYAGLMYPNIYSKLMIFSPSLWVAPNIHFHAIQFQDVLRTKVYLYGGGAEGANVIPNIQKLKAALEKQGQDQRMQFELAIDPNGEHNEKRWGEEFPRAIEWLYFDKKN</sequence>
<dbReference type="EMBL" id="PDUD01000010">
    <property type="protein sequence ID" value="PHN07448.1"/>
    <property type="molecule type" value="Genomic_DNA"/>
</dbReference>
<dbReference type="PANTHER" id="PTHR48098:SF6">
    <property type="entry name" value="FERRI-BACILLIBACTIN ESTERASE BESA"/>
    <property type="match status" value="1"/>
</dbReference>
<dbReference type="PANTHER" id="PTHR48098">
    <property type="entry name" value="ENTEROCHELIN ESTERASE-RELATED"/>
    <property type="match status" value="1"/>
</dbReference>
<dbReference type="InterPro" id="IPR013783">
    <property type="entry name" value="Ig-like_fold"/>
</dbReference>
<dbReference type="Proteomes" id="UP000223913">
    <property type="component" value="Unassembled WGS sequence"/>
</dbReference>
<reference evidence="1 2" key="1">
    <citation type="submission" date="2017-10" db="EMBL/GenBank/DDBJ databases">
        <title>The draft genome sequence of Lewinella nigricans NBRC 102662.</title>
        <authorList>
            <person name="Wang K."/>
        </authorList>
    </citation>
    <scope>NUCLEOTIDE SEQUENCE [LARGE SCALE GENOMIC DNA]</scope>
    <source>
        <strain evidence="1 2">NBRC 102662</strain>
    </source>
</reference>
<dbReference type="SUPFAM" id="SSF53474">
    <property type="entry name" value="alpha/beta-Hydrolases"/>
    <property type="match status" value="1"/>
</dbReference>
<dbReference type="InterPro" id="IPR029058">
    <property type="entry name" value="AB_hydrolase_fold"/>
</dbReference>
<comment type="caution">
    <text evidence="1">The sequence shown here is derived from an EMBL/GenBank/DDBJ whole genome shotgun (WGS) entry which is preliminary data.</text>
</comment>
<dbReference type="OrthoDB" id="9784036at2"/>
<protein>
    <recommendedName>
        <fullName evidence="3">Carbohydrate esterase</fullName>
    </recommendedName>
</protein>
<dbReference type="Pfam" id="PF00756">
    <property type="entry name" value="Esterase"/>
    <property type="match status" value="1"/>
</dbReference>
<dbReference type="AlphaFoldDB" id="A0A2D0NGA7"/>
<dbReference type="InterPro" id="IPR000801">
    <property type="entry name" value="Esterase-like"/>
</dbReference>